<feature type="compositionally biased region" description="Low complexity" evidence="1">
    <location>
        <begin position="32"/>
        <end position="43"/>
    </location>
</feature>
<evidence type="ECO:0000313" key="3">
    <source>
        <dbReference type="EMBL" id="KAJ3837849.1"/>
    </source>
</evidence>
<sequence length="209" mass="23464">MRLNISFIAFNFLASITVCVFAIPMPPHSPAPASSASSDSALSTTDKPNPNSHGSTPVVYGYWFCSEQERQKELCDEKKVANPQLDKHMQEIVQFCIQESYKLHAPNGPPIEVIAKDHFVLPANMAVSGTMTVFFKKTPLWEGEGHVGITIGDPWLSFLVNFFEGVDRDNLEDKEVEPRYTFKVDDMKFELNTRLLKLYAGKSSRSRSS</sequence>
<dbReference type="AlphaFoldDB" id="A0AA38P7R0"/>
<dbReference type="Proteomes" id="UP001163846">
    <property type="component" value="Unassembled WGS sequence"/>
</dbReference>
<accession>A0AA38P7R0</accession>
<keyword evidence="2" id="KW-0732">Signal</keyword>
<gene>
    <name evidence="3" type="ORF">F5878DRAFT_621210</name>
</gene>
<reference evidence="3" key="1">
    <citation type="submission" date="2022-08" db="EMBL/GenBank/DDBJ databases">
        <authorList>
            <consortium name="DOE Joint Genome Institute"/>
            <person name="Min B."/>
            <person name="Riley R."/>
            <person name="Sierra-Patev S."/>
            <person name="Naranjo-Ortiz M."/>
            <person name="Looney B."/>
            <person name="Konkel Z."/>
            <person name="Slot J.C."/>
            <person name="Sakamoto Y."/>
            <person name="Steenwyk J.L."/>
            <person name="Rokas A."/>
            <person name="Carro J."/>
            <person name="Camarero S."/>
            <person name="Ferreira P."/>
            <person name="Molpeceres G."/>
            <person name="Ruiz-Duenas F.J."/>
            <person name="Serrano A."/>
            <person name="Henrissat B."/>
            <person name="Drula E."/>
            <person name="Hughes K.W."/>
            <person name="Mata J.L."/>
            <person name="Ishikawa N.K."/>
            <person name="Vargas-Isla R."/>
            <person name="Ushijima S."/>
            <person name="Smith C.A."/>
            <person name="Ahrendt S."/>
            <person name="Andreopoulos W."/>
            <person name="He G."/>
            <person name="Labutti K."/>
            <person name="Lipzen A."/>
            <person name="Ng V."/>
            <person name="Sandor L."/>
            <person name="Barry K."/>
            <person name="Martinez A.T."/>
            <person name="Xiao Y."/>
            <person name="Gibbons J.G."/>
            <person name="Terashima K."/>
            <person name="Hibbett D.S."/>
            <person name="Grigoriev I.V."/>
        </authorList>
    </citation>
    <scope>NUCLEOTIDE SEQUENCE</scope>
    <source>
        <strain evidence="3">TFB9207</strain>
    </source>
</reference>
<dbReference type="EMBL" id="MU806218">
    <property type="protein sequence ID" value="KAJ3837849.1"/>
    <property type="molecule type" value="Genomic_DNA"/>
</dbReference>
<feature type="region of interest" description="Disordered" evidence="1">
    <location>
        <begin position="32"/>
        <end position="54"/>
    </location>
</feature>
<feature type="chain" id="PRO_5041228211" evidence="2">
    <location>
        <begin position="23"/>
        <end position="209"/>
    </location>
</feature>
<keyword evidence="4" id="KW-1185">Reference proteome</keyword>
<protein>
    <submittedName>
        <fullName evidence="3">Uncharacterized protein</fullName>
    </submittedName>
</protein>
<proteinExistence type="predicted"/>
<comment type="caution">
    <text evidence="3">The sequence shown here is derived from an EMBL/GenBank/DDBJ whole genome shotgun (WGS) entry which is preliminary data.</text>
</comment>
<name>A0AA38P7R0_9AGAR</name>
<evidence type="ECO:0000256" key="1">
    <source>
        <dbReference type="SAM" id="MobiDB-lite"/>
    </source>
</evidence>
<feature type="signal peptide" evidence="2">
    <location>
        <begin position="1"/>
        <end position="22"/>
    </location>
</feature>
<organism evidence="3 4">
    <name type="scientific">Lentinula raphanica</name>
    <dbReference type="NCBI Taxonomy" id="153919"/>
    <lineage>
        <taxon>Eukaryota</taxon>
        <taxon>Fungi</taxon>
        <taxon>Dikarya</taxon>
        <taxon>Basidiomycota</taxon>
        <taxon>Agaricomycotina</taxon>
        <taxon>Agaricomycetes</taxon>
        <taxon>Agaricomycetidae</taxon>
        <taxon>Agaricales</taxon>
        <taxon>Marasmiineae</taxon>
        <taxon>Omphalotaceae</taxon>
        <taxon>Lentinula</taxon>
    </lineage>
</organism>
<feature type="compositionally biased region" description="Polar residues" evidence="1">
    <location>
        <begin position="44"/>
        <end position="54"/>
    </location>
</feature>
<evidence type="ECO:0000256" key="2">
    <source>
        <dbReference type="SAM" id="SignalP"/>
    </source>
</evidence>
<evidence type="ECO:0000313" key="4">
    <source>
        <dbReference type="Proteomes" id="UP001163846"/>
    </source>
</evidence>